<evidence type="ECO:0000256" key="1">
    <source>
        <dbReference type="SAM" id="MobiDB-lite"/>
    </source>
</evidence>
<dbReference type="Proteomes" id="UP001157960">
    <property type="component" value="Unassembled WGS sequence"/>
</dbReference>
<dbReference type="EMBL" id="FXTZ01000005">
    <property type="protein sequence ID" value="SMP20240.1"/>
    <property type="molecule type" value="Genomic_DNA"/>
</dbReference>
<evidence type="ECO:0000313" key="4">
    <source>
        <dbReference type="Proteomes" id="UP001157960"/>
    </source>
</evidence>
<evidence type="ECO:0000313" key="3">
    <source>
        <dbReference type="EMBL" id="SMP20240.1"/>
    </source>
</evidence>
<keyword evidence="4" id="KW-1185">Reference proteome</keyword>
<accession>A0ABY1NWM9</accession>
<keyword evidence="2" id="KW-0732">Signal</keyword>
<evidence type="ECO:0000256" key="2">
    <source>
        <dbReference type="SAM" id="SignalP"/>
    </source>
</evidence>
<reference evidence="3 4" key="1">
    <citation type="submission" date="2017-05" db="EMBL/GenBank/DDBJ databases">
        <authorList>
            <person name="Varghese N."/>
            <person name="Submissions S."/>
        </authorList>
    </citation>
    <scope>NUCLEOTIDE SEQUENCE [LARGE SCALE GENOMIC DNA]</scope>
    <source>
        <strain evidence="3 4">DSM 28214</strain>
    </source>
</reference>
<feature type="chain" id="PRO_5045660199" evidence="2">
    <location>
        <begin position="23"/>
        <end position="89"/>
    </location>
</feature>
<comment type="caution">
    <text evidence="3">The sequence shown here is derived from an EMBL/GenBank/DDBJ whole genome shotgun (WGS) entry which is preliminary data.</text>
</comment>
<dbReference type="RefSeq" id="WP_283422087.1">
    <property type="nucleotide sequence ID" value="NZ_FXTZ01000005.1"/>
</dbReference>
<gene>
    <name evidence="3" type="ORF">SAMN06264346_105217</name>
</gene>
<organism evidence="3 4">
    <name type="scientific">Chryseobacterium profundimaris</name>
    <dbReference type="NCBI Taxonomy" id="1387275"/>
    <lineage>
        <taxon>Bacteria</taxon>
        <taxon>Pseudomonadati</taxon>
        <taxon>Bacteroidota</taxon>
        <taxon>Flavobacteriia</taxon>
        <taxon>Flavobacteriales</taxon>
        <taxon>Weeksellaceae</taxon>
        <taxon>Chryseobacterium group</taxon>
        <taxon>Chryseobacterium</taxon>
    </lineage>
</organism>
<proteinExistence type="predicted"/>
<feature type="region of interest" description="Disordered" evidence="1">
    <location>
        <begin position="70"/>
        <end position="89"/>
    </location>
</feature>
<name>A0ABY1NWM9_9FLAO</name>
<protein>
    <submittedName>
        <fullName evidence="3">Uncharacterized protein</fullName>
    </submittedName>
</protein>
<sequence length="89" mass="9297">MKKVKTAIAALLIAGGTIGAFAFTKADLSKINEKKADLYWYTPDGQSFLGQGENPSTGCTSLGVGCAIGFSDPNADPTIDTPDQSRRAD</sequence>
<feature type="signal peptide" evidence="2">
    <location>
        <begin position="1"/>
        <end position="22"/>
    </location>
</feature>